<dbReference type="InParanoid" id="F1A286"/>
<dbReference type="RefSeq" id="XP_003293779.1">
    <property type="nucleotide sequence ID" value="XM_003293731.1"/>
</dbReference>
<dbReference type="STRING" id="5786.F1A286"/>
<dbReference type="eggNOG" id="KOG1861">
    <property type="taxonomic scope" value="Eukaryota"/>
</dbReference>
<dbReference type="KEGG" id="dpp:DICPUDRAFT_58665"/>
<dbReference type="PANTHER" id="PTHR12436:SF4">
    <property type="entry name" value="LEUKOCYTE RECEPTOR CLUSTER MEMBER 8"/>
    <property type="match status" value="1"/>
</dbReference>
<dbReference type="Pfam" id="PF03399">
    <property type="entry name" value="SAC3_GANP"/>
    <property type="match status" value="1"/>
</dbReference>
<organism evidence="2 3">
    <name type="scientific">Dictyostelium purpureum</name>
    <name type="common">Slime mold</name>
    <dbReference type="NCBI Taxonomy" id="5786"/>
    <lineage>
        <taxon>Eukaryota</taxon>
        <taxon>Amoebozoa</taxon>
        <taxon>Evosea</taxon>
        <taxon>Eumycetozoa</taxon>
        <taxon>Dictyostelia</taxon>
        <taxon>Dictyosteliales</taxon>
        <taxon>Dictyosteliaceae</taxon>
        <taxon>Dictyostelium</taxon>
    </lineage>
</organism>
<evidence type="ECO:0000313" key="2">
    <source>
        <dbReference type="EMBL" id="EGC29697.1"/>
    </source>
</evidence>
<evidence type="ECO:0000259" key="1">
    <source>
        <dbReference type="Pfam" id="PF03399"/>
    </source>
</evidence>
<dbReference type="InterPro" id="IPR005062">
    <property type="entry name" value="SAC3/GANP/THP3_conserved"/>
</dbReference>
<reference evidence="3" key="1">
    <citation type="journal article" date="2011" name="Genome Biol.">
        <title>Comparative genomics of the social amoebae Dictyostelium discoideum and Dictyostelium purpureum.</title>
        <authorList>
            <consortium name="US DOE Joint Genome Institute (JGI-PGF)"/>
            <person name="Sucgang R."/>
            <person name="Kuo A."/>
            <person name="Tian X."/>
            <person name="Salerno W."/>
            <person name="Parikh A."/>
            <person name="Feasley C.L."/>
            <person name="Dalin E."/>
            <person name="Tu H."/>
            <person name="Huang E."/>
            <person name="Barry K."/>
            <person name="Lindquist E."/>
            <person name="Shapiro H."/>
            <person name="Bruce D."/>
            <person name="Schmutz J."/>
            <person name="Salamov A."/>
            <person name="Fey P."/>
            <person name="Gaudet P."/>
            <person name="Anjard C."/>
            <person name="Babu M.M."/>
            <person name="Basu S."/>
            <person name="Bushmanova Y."/>
            <person name="van der Wel H."/>
            <person name="Katoh-Kurasawa M."/>
            <person name="Dinh C."/>
            <person name="Coutinho P.M."/>
            <person name="Saito T."/>
            <person name="Elias M."/>
            <person name="Schaap P."/>
            <person name="Kay R.R."/>
            <person name="Henrissat B."/>
            <person name="Eichinger L."/>
            <person name="Rivero F."/>
            <person name="Putnam N.H."/>
            <person name="West C.M."/>
            <person name="Loomis W.F."/>
            <person name="Chisholm R.L."/>
            <person name="Shaulsky G."/>
            <person name="Strassmann J.E."/>
            <person name="Queller D.C."/>
            <person name="Kuspa A."/>
            <person name="Grigoriev I.V."/>
        </authorList>
    </citation>
    <scope>NUCLEOTIDE SEQUENCE [LARGE SCALE GENOMIC DNA]</scope>
    <source>
        <strain evidence="3">QSDP1</strain>
    </source>
</reference>
<dbReference type="PANTHER" id="PTHR12436">
    <property type="entry name" value="80 KDA MCM3-ASSOCIATED PROTEIN"/>
    <property type="match status" value="1"/>
</dbReference>
<sequence>MNEVKPIIGTCKDYEKPYLRLTGKADPSKIRPIDILETWFPKLVRKYQNTKNYNYTLDQLKSIRQDLMIQHIRNKFTLGVYEANAKICLENSDFGEFGQCLSQIKELYETIESENQFEFLSYDLLFTLLFSDDELVSLLPKIINNTELFNNQIIKHSFEIVKSVLNKNYCKFNKLYLGCYNMEKYLLEKILNEKLRVYSLDAMVKSYKPSIHFNFLEKELSFSNQDELIKFLENYPKQLNINKEKQELVCSSKKN</sequence>
<proteinExistence type="predicted"/>
<accession>F1A286</accession>
<dbReference type="GeneID" id="10505094"/>
<dbReference type="Proteomes" id="UP000001064">
    <property type="component" value="Unassembled WGS sequence"/>
</dbReference>
<evidence type="ECO:0000313" key="3">
    <source>
        <dbReference type="Proteomes" id="UP000001064"/>
    </source>
</evidence>
<dbReference type="InterPro" id="IPR045107">
    <property type="entry name" value="SAC3/GANP/THP3"/>
</dbReference>
<feature type="domain" description="SAC3/GANP/THP3 conserved" evidence="1">
    <location>
        <begin position="96"/>
        <end position="235"/>
    </location>
</feature>
<name>F1A286_DICPU</name>
<protein>
    <recommendedName>
        <fullName evidence="1">SAC3/GANP/THP3 conserved domain-containing protein</fullName>
    </recommendedName>
</protein>
<dbReference type="VEuPathDB" id="AmoebaDB:DICPUDRAFT_58665"/>
<keyword evidence="3" id="KW-1185">Reference proteome</keyword>
<dbReference type="OMA" id="ANYHRFF"/>
<dbReference type="EMBL" id="GL871402">
    <property type="protein sequence ID" value="EGC29697.1"/>
    <property type="molecule type" value="Genomic_DNA"/>
</dbReference>
<dbReference type="Gene3D" id="1.25.40.990">
    <property type="match status" value="1"/>
</dbReference>
<dbReference type="AlphaFoldDB" id="F1A286"/>
<gene>
    <name evidence="2" type="ORF">DICPUDRAFT_58665</name>
</gene>
<dbReference type="OrthoDB" id="199574at2759"/>